<feature type="compositionally biased region" description="Polar residues" evidence="1">
    <location>
        <begin position="1"/>
        <end position="11"/>
    </location>
</feature>
<evidence type="ECO:0000313" key="2">
    <source>
        <dbReference type="EMBL" id="KAG2572208.1"/>
    </source>
</evidence>
<feature type="compositionally biased region" description="Gly residues" evidence="1">
    <location>
        <begin position="13"/>
        <end position="23"/>
    </location>
</feature>
<gene>
    <name evidence="2" type="ORF">PVAP13_7KG159900</name>
</gene>
<dbReference type="InterPro" id="IPR011009">
    <property type="entry name" value="Kinase-like_dom_sf"/>
</dbReference>
<comment type="caution">
    <text evidence="2">The sequence shown here is derived from an EMBL/GenBank/DDBJ whole genome shotgun (WGS) entry which is preliminary data.</text>
</comment>
<dbReference type="GO" id="GO:0004672">
    <property type="term" value="F:protein kinase activity"/>
    <property type="evidence" value="ECO:0007669"/>
    <property type="project" value="InterPro"/>
</dbReference>
<evidence type="ECO:0000256" key="1">
    <source>
        <dbReference type="SAM" id="MobiDB-lite"/>
    </source>
</evidence>
<feature type="region of interest" description="Disordered" evidence="1">
    <location>
        <begin position="1"/>
        <end position="23"/>
    </location>
</feature>
<dbReference type="Proteomes" id="UP000823388">
    <property type="component" value="Chromosome 7K"/>
</dbReference>
<organism evidence="2 3">
    <name type="scientific">Panicum virgatum</name>
    <name type="common">Blackwell switchgrass</name>
    <dbReference type="NCBI Taxonomy" id="38727"/>
    <lineage>
        <taxon>Eukaryota</taxon>
        <taxon>Viridiplantae</taxon>
        <taxon>Streptophyta</taxon>
        <taxon>Embryophyta</taxon>
        <taxon>Tracheophyta</taxon>
        <taxon>Spermatophyta</taxon>
        <taxon>Magnoliopsida</taxon>
        <taxon>Liliopsida</taxon>
        <taxon>Poales</taxon>
        <taxon>Poaceae</taxon>
        <taxon>PACMAD clade</taxon>
        <taxon>Panicoideae</taxon>
        <taxon>Panicodae</taxon>
        <taxon>Paniceae</taxon>
        <taxon>Panicinae</taxon>
        <taxon>Panicum</taxon>
        <taxon>Panicum sect. Hiantes</taxon>
    </lineage>
</organism>
<sequence>MSAITWNSATYSGGEGARGGGGRPGDFCSVHRWGKITGSHQVLRCRSASCLLEYPHMLGMVYRDLKPENVFV</sequence>
<dbReference type="AlphaFoldDB" id="A0A8T0QGA2"/>
<reference evidence="2" key="1">
    <citation type="submission" date="2020-05" db="EMBL/GenBank/DDBJ databases">
        <title>WGS assembly of Panicum virgatum.</title>
        <authorList>
            <person name="Lovell J.T."/>
            <person name="Jenkins J."/>
            <person name="Shu S."/>
            <person name="Juenger T.E."/>
            <person name="Schmutz J."/>
        </authorList>
    </citation>
    <scope>NUCLEOTIDE SEQUENCE</scope>
    <source>
        <strain evidence="2">AP13</strain>
    </source>
</reference>
<protein>
    <recommendedName>
        <fullName evidence="4">Protein kinase domain-containing protein</fullName>
    </recommendedName>
</protein>
<name>A0A8T0QGA2_PANVG</name>
<evidence type="ECO:0000313" key="3">
    <source>
        <dbReference type="Proteomes" id="UP000823388"/>
    </source>
</evidence>
<dbReference type="PROSITE" id="PS00108">
    <property type="entry name" value="PROTEIN_KINASE_ST"/>
    <property type="match status" value="1"/>
</dbReference>
<proteinExistence type="predicted"/>
<accession>A0A8T0QGA2</accession>
<dbReference type="SUPFAM" id="SSF56112">
    <property type="entry name" value="Protein kinase-like (PK-like)"/>
    <property type="match status" value="1"/>
</dbReference>
<dbReference type="EMBL" id="CM029049">
    <property type="protein sequence ID" value="KAG2572208.1"/>
    <property type="molecule type" value="Genomic_DNA"/>
</dbReference>
<dbReference type="Gene3D" id="1.10.510.10">
    <property type="entry name" value="Transferase(Phosphotransferase) domain 1"/>
    <property type="match status" value="1"/>
</dbReference>
<keyword evidence="3" id="KW-1185">Reference proteome</keyword>
<evidence type="ECO:0008006" key="4">
    <source>
        <dbReference type="Google" id="ProtNLM"/>
    </source>
</evidence>
<dbReference type="InterPro" id="IPR008271">
    <property type="entry name" value="Ser/Thr_kinase_AS"/>
</dbReference>